<proteinExistence type="predicted"/>
<dbReference type="AlphaFoldDB" id="C3LRF8"/>
<evidence type="ECO:0000313" key="1">
    <source>
        <dbReference type="EMBL" id="ACP04738.1"/>
    </source>
</evidence>
<dbReference type="Proteomes" id="UP000001217">
    <property type="component" value="Chromosome I"/>
</dbReference>
<protein>
    <submittedName>
        <fullName evidence="1">Uncharacterized protein</fullName>
    </submittedName>
</protein>
<sequence>MFDELIIDNRSQLFKQAKPISVIGIGEQKRRNMRLE</sequence>
<accession>C3LRF8</accession>
<evidence type="ECO:0000313" key="2">
    <source>
        <dbReference type="Proteomes" id="UP000001217"/>
    </source>
</evidence>
<reference evidence="1 2" key="1">
    <citation type="journal article" date="2008" name="PLoS ONE">
        <title>A recalibrated molecular clock and independent origins for the cholera pandemic clones.</title>
        <authorList>
            <person name="Feng L."/>
            <person name="Reeves P.R."/>
            <person name="Lan R."/>
            <person name="Ren Y."/>
            <person name="Gao C."/>
            <person name="Zhou Z."/>
            <person name="Ren Y."/>
            <person name="Cheng J."/>
            <person name="Wang W."/>
            <person name="Wang J."/>
            <person name="Qian W."/>
            <person name="Li D."/>
            <person name="Wang L."/>
        </authorList>
    </citation>
    <scope>NUCLEOTIDE SEQUENCE [LARGE SCALE GENOMIC DNA]</scope>
    <source>
        <strain evidence="1 2">M66-2</strain>
    </source>
</reference>
<dbReference type="HOGENOM" id="CLU_3359113_0_0_6"/>
<organism evidence="1 2">
    <name type="scientific">Vibrio cholerae serotype O1 (strain M66-2)</name>
    <dbReference type="NCBI Taxonomy" id="579112"/>
    <lineage>
        <taxon>Bacteria</taxon>
        <taxon>Pseudomonadati</taxon>
        <taxon>Pseudomonadota</taxon>
        <taxon>Gammaproteobacteria</taxon>
        <taxon>Vibrionales</taxon>
        <taxon>Vibrionaceae</taxon>
        <taxon>Vibrio</taxon>
    </lineage>
</organism>
<dbReference type="EMBL" id="CP001233">
    <property type="protein sequence ID" value="ACP04738.1"/>
    <property type="molecule type" value="Genomic_DNA"/>
</dbReference>
<name>C3LRF8_VIBCM</name>
<gene>
    <name evidence="1" type="ordered locus">VCM66_0412</name>
</gene>
<dbReference type="KEGG" id="vcm:VCM66_0412"/>